<protein>
    <submittedName>
        <fullName evidence="1">Methyltransferase</fullName>
    </submittedName>
</protein>
<dbReference type="CDD" id="cd02440">
    <property type="entry name" value="AdoMet_MTases"/>
    <property type="match status" value="1"/>
</dbReference>
<keyword evidence="2" id="KW-1185">Reference proteome</keyword>
<dbReference type="Gene3D" id="3.40.50.150">
    <property type="entry name" value="Vaccinia Virus protein VP39"/>
    <property type="match status" value="1"/>
</dbReference>
<evidence type="ECO:0000313" key="1">
    <source>
        <dbReference type="EMBL" id="QKW95582.1"/>
    </source>
</evidence>
<dbReference type="EMBL" id="MT536174">
    <property type="protein sequence ID" value="QKW95582.1"/>
    <property type="molecule type" value="Genomic_DNA"/>
</dbReference>
<name>A0A7D5BVW7_9CAUD</name>
<keyword evidence="1" id="KW-0489">Methyltransferase</keyword>
<organism evidence="1 2">
    <name type="scientific">Stenotrophomonas phage vB_SmaS-AXL_3</name>
    <dbReference type="NCBI Taxonomy" id="2740427"/>
    <lineage>
        <taxon>Viruses</taxon>
        <taxon>Duplodnaviria</taxon>
        <taxon>Heunggongvirae</taxon>
        <taxon>Uroviricota</taxon>
        <taxon>Caudoviricetes</taxon>
        <taxon>Axeltriavirus</taxon>
        <taxon>Axeltriavirus AXL3</taxon>
    </lineage>
</organism>
<reference evidence="1" key="1">
    <citation type="submission" date="2020-05" db="EMBL/GenBank/DDBJ databases">
        <title>Isolation and characterization of the novel bacteriophage AXL3 against Stenotrophomonas maltophilia.</title>
        <authorList>
            <person name="McCutcheon J.G."/>
            <person name="Lin A."/>
            <person name="Dennis J."/>
        </authorList>
    </citation>
    <scope>NUCLEOTIDE SEQUENCE [LARGE SCALE GENOMIC DNA]</scope>
</reference>
<keyword evidence="1" id="KW-0808">Transferase</keyword>
<dbReference type="SUPFAM" id="SSF53335">
    <property type="entry name" value="S-adenosyl-L-methionine-dependent methyltransferases"/>
    <property type="match status" value="1"/>
</dbReference>
<dbReference type="Pfam" id="PF13489">
    <property type="entry name" value="Methyltransf_23"/>
    <property type="match status" value="1"/>
</dbReference>
<accession>A0A7D5BVW7</accession>
<dbReference type="InterPro" id="IPR029063">
    <property type="entry name" value="SAM-dependent_MTases_sf"/>
</dbReference>
<gene>
    <name evidence="1" type="ORF">AXL3_31</name>
</gene>
<dbReference type="Proteomes" id="UP000509379">
    <property type="component" value="Segment"/>
</dbReference>
<dbReference type="GO" id="GO:0032259">
    <property type="term" value="P:methylation"/>
    <property type="evidence" value="ECO:0007669"/>
    <property type="project" value="UniProtKB-KW"/>
</dbReference>
<evidence type="ECO:0000313" key="2">
    <source>
        <dbReference type="Proteomes" id="UP000509379"/>
    </source>
</evidence>
<dbReference type="GO" id="GO:0008168">
    <property type="term" value="F:methyltransferase activity"/>
    <property type="evidence" value="ECO:0007669"/>
    <property type="project" value="UniProtKB-KW"/>
</dbReference>
<proteinExistence type="predicted"/>
<sequence>MPKTREISRDARDYDTTQLREAGHGRTLHRDYSGHFWRWSFARNFITAKDNVLEIGCGEDRPLSKILTGGAAAHVNKYVGVDLNKLKPSNSQRLTFLGEFNFVERHKELLKLDPAFKEGFDVVVHYEVIEHMKVEHGRKMLKAAFDALKPGGVMLMSTPCYDGKRHAANHIHEYFVDELQKETEKAGFVVERRYGVFMDIKHIGKQKPEPAGSAAAPADPKLQDAIKLVRAGLSEYFDNDAISCIFAPLYPDHARNNLWVCRKPLAGKAAKTKR</sequence>